<gene>
    <name evidence="2" type="ORF">SAMN04487974_102105</name>
</gene>
<keyword evidence="3" id="KW-1185">Reference proteome</keyword>
<evidence type="ECO:0000313" key="2">
    <source>
        <dbReference type="EMBL" id="SDG34176.1"/>
    </source>
</evidence>
<name>A0A1G7TFQ8_9HYPH</name>
<keyword evidence="1" id="KW-0812">Transmembrane</keyword>
<proteinExistence type="predicted"/>
<protein>
    <recommendedName>
        <fullName evidence="4">Sulphur transport domain-containing protein</fullName>
    </recommendedName>
</protein>
<sequence length="147" mass="15298">MRRIVFAGLIGLIFGAGIAISGMINPAKVFNFFDFAGTWDPSLAFVMGGALLVTAIGYRFVLKRPAPVLDTRFHLPTKRKIDVPLVAGSAIFGVGWGITGFCPGGAIPALGLGEVDALIFVAAMVAGIAVTRFVRTAMAGRAATDSL</sequence>
<evidence type="ECO:0000256" key="1">
    <source>
        <dbReference type="SAM" id="Phobius"/>
    </source>
</evidence>
<accession>A0A1G7TFQ8</accession>
<dbReference type="AlphaFoldDB" id="A0A1G7TFQ8"/>
<evidence type="ECO:0008006" key="4">
    <source>
        <dbReference type="Google" id="ProtNLM"/>
    </source>
</evidence>
<keyword evidence="1" id="KW-0472">Membrane</keyword>
<dbReference type="RefSeq" id="WP_090592538.1">
    <property type="nucleotide sequence ID" value="NZ_FNCS01000002.1"/>
</dbReference>
<organism evidence="2 3">
    <name type="scientific">Pelagibacterium luteolum</name>
    <dbReference type="NCBI Taxonomy" id="440168"/>
    <lineage>
        <taxon>Bacteria</taxon>
        <taxon>Pseudomonadati</taxon>
        <taxon>Pseudomonadota</taxon>
        <taxon>Alphaproteobacteria</taxon>
        <taxon>Hyphomicrobiales</taxon>
        <taxon>Devosiaceae</taxon>
        <taxon>Pelagibacterium</taxon>
    </lineage>
</organism>
<dbReference type="STRING" id="440168.SAMN04487974_102105"/>
<feature type="transmembrane region" description="Helical" evidence="1">
    <location>
        <begin position="117"/>
        <end position="134"/>
    </location>
</feature>
<dbReference type="Proteomes" id="UP000199495">
    <property type="component" value="Unassembled WGS sequence"/>
</dbReference>
<dbReference type="EMBL" id="FNCS01000002">
    <property type="protein sequence ID" value="SDG34176.1"/>
    <property type="molecule type" value="Genomic_DNA"/>
</dbReference>
<reference evidence="2 3" key="1">
    <citation type="submission" date="2016-10" db="EMBL/GenBank/DDBJ databases">
        <authorList>
            <person name="de Groot N.N."/>
        </authorList>
    </citation>
    <scope>NUCLEOTIDE SEQUENCE [LARGE SCALE GENOMIC DNA]</scope>
    <source>
        <strain evidence="2 3">CGMCC 1.10267</strain>
    </source>
</reference>
<dbReference type="Pfam" id="PF20398">
    <property type="entry name" value="DUF6691"/>
    <property type="match status" value="1"/>
</dbReference>
<dbReference type="OrthoDB" id="9790409at2"/>
<feature type="transmembrane region" description="Helical" evidence="1">
    <location>
        <begin position="83"/>
        <end position="111"/>
    </location>
</feature>
<evidence type="ECO:0000313" key="3">
    <source>
        <dbReference type="Proteomes" id="UP000199495"/>
    </source>
</evidence>
<keyword evidence="1" id="KW-1133">Transmembrane helix</keyword>
<feature type="transmembrane region" description="Helical" evidence="1">
    <location>
        <begin position="43"/>
        <end position="62"/>
    </location>
</feature>
<dbReference type="InterPro" id="IPR046513">
    <property type="entry name" value="DUF6691"/>
</dbReference>